<proteinExistence type="predicted"/>
<evidence type="ECO:0000256" key="3">
    <source>
        <dbReference type="ARBA" id="ARBA00022833"/>
    </source>
</evidence>
<dbReference type="AlphaFoldDB" id="A0A7J7E1P7"/>
<dbReference type="SUPFAM" id="SSF161245">
    <property type="entry name" value="Zinc hairpin stack"/>
    <property type="match status" value="1"/>
</dbReference>
<evidence type="ECO:0000259" key="6">
    <source>
        <dbReference type="PROSITE" id="PS51266"/>
    </source>
</evidence>
<dbReference type="InterPro" id="IPR037274">
    <property type="entry name" value="Znf_CHY_sf"/>
</dbReference>
<dbReference type="InterPro" id="IPR001841">
    <property type="entry name" value="Znf_RING"/>
</dbReference>
<gene>
    <name evidence="8" type="ORF">HS088_TW01G00134</name>
</gene>
<dbReference type="InterPro" id="IPR017921">
    <property type="entry name" value="Znf_CTCHY"/>
</dbReference>
<evidence type="ECO:0000259" key="5">
    <source>
        <dbReference type="PROSITE" id="PS50089"/>
    </source>
</evidence>
<dbReference type="PROSITE" id="PS50089">
    <property type="entry name" value="ZF_RING_2"/>
    <property type="match status" value="1"/>
</dbReference>
<dbReference type="InterPro" id="IPR008913">
    <property type="entry name" value="Znf_CHY"/>
</dbReference>
<dbReference type="PROSITE" id="PS51266">
    <property type="entry name" value="ZF_CHY"/>
    <property type="match status" value="1"/>
</dbReference>
<reference evidence="8 9" key="1">
    <citation type="journal article" date="2020" name="Nat. Commun.">
        <title>Genome of Tripterygium wilfordii and identification of cytochrome P450 involved in triptolide biosynthesis.</title>
        <authorList>
            <person name="Tu L."/>
            <person name="Su P."/>
            <person name="Zhang Z."/>
            <person name="Gao L."/>
            <person name="Wang J."/>
            <person name="Hu T."/>
            <person name="Zhou J."/>
            <person name="Zhang Y."/>
            <person name="Zhao Y."/>
            <person name="Liu Y."/>
            <person name="Song Y."/>
            <person name="Tong Y."/>
            <person name="Lu Y."/>
            <person name="Yang J."/>
            <person name="Xu C."/>
            <person name="Jia M."/>
            <person name="Peters R.J."/>
            <person name="Huang L."/>
            <person name="Gao W."/>
        </authorList>
    </citation>
    <scope>NUCLEOTIDE SEQUENCE [LARGE SCALE GENOMIC DNA]</scope>
    <source>
        <strain evidence="9">cv. XIE 37</strain>
        <tissue evidence="8">Leaf</tissue>
    </source>
</reference>
<evidence type="ECO:0000259" key="7">
    <source>
        <dbReference type="PROSITE" id="PS51270"/>
    </source>
</evidence>
<evidence type="ECO:0000256" key="4">
    <source>
        <dbReference type="PROSITE-ProRule" id="PRU00601"/>
    </source>
</evidence>
<dbReference type="InterPro" id="IPR037275">
    <property type="entry name" value="Znf_CTCHY_sf"/>
</dbReference>
<dbReference type="GO" id="GO:0016567">
    <property type="term" value="P:protein ubiquitination"/>
    <property type="evidence" value="ECO:0007669"/>
    <property type="project" value="TreeGrafter"/>
</dbReference>
<dbReference type="PANTHER" id="PTHR21319:SF20">
    <property type="entry name" value="E3 UBIQUITIN-PROTEIN LIGASE MIEL1"/>
    <property type="match status" value="1"/>
</dbReference>
<keyword evidence="3" id="KW-0862">Zinc</keyword>
<dbReference type="PROSITE" id="PS51270">
    <property type="entry name" value="ZF_CTCHY"/>
    <property type="match status" value="1"/>
</dbReference>
<dbReference type="Gene3D" id="3.30.40.10">
    <property type="entry name" value="Zinc/RING finger domain, C3HC4 (zinc finger)"/>
    <property type="match status" value="1"/>
</dbReference>
<evidence type="ECO:0000313" key="9">
    <source>
        <dbReference type="Proteomes" id="UP000593562"/>
    </source>
</evidence>
<keyword evidence="2 4" id="KW-0863">Zinc-finger</keyword>
<evidence type="ECO:0000256" key="1">
    <source>
        <dbReference type="ARBA" id="ARBA00022723"/>
    </source>
</evidence>
<dbReference type="OrthoDB" id="411372at2759"/>
<evidence type="ECO:0008006" key="10">
    <source>
        <dbReference type="Google" id="ProtNLM"/>
    </source>
</evidence>
<name>A0A7J7E1P7_TRIWF</name>
<dbReference type="GO" id="GO:0008270">
    <property type="term" value="F:zinc ion binding"/>
    <property type="evidence" value="ECO:0007669"/>
    <property type="project" value="UniProtKB-KW"/>
</dbReference>
<organism evidence="8 9">
    <name type="scientific">Tripterygium wilfordii</name>
    <name type="common">Thunder God vine</name>
    <dbReference type="NCBI Taxonomy" id="458696"/>
    <lineage>
        <taxon>Eukaryota</taxon>
        <taxon>Viridiplantae</taxon>
        <taxon>Streptophyta</taxon>
        <taxon>Embryophyta</taxon>
        <taxon>Tracheophyta</taxon>
        <taxon>Spermatophyta</taxon>
        <taxon>Magnoliopsida</taxon>
        <taxon>eudicotyledons</taxon>
        <taxon>Gunneridae</taxon>
        <taxon>Pentapetalae</taxon>
        <taxon>rosids</taxon>
        <taxon>fabids</taxon>
        <taxon>Celastrales</taxon>
        <taxon>Celastraceae</taxon>
        <taxon>Tripterygium</taxon>
    </lineage>
</organism>
<dbReference type="EMBL" id="JAAARO010000001">
    <property type="protein sequence ID" value="KAF5752226.1"/>
    <property type="molecule type" value="Genomic_DNA"/>
</dbReference>
<comment type="caution">
    <text evidence="8">The sequence shown here is derived from an EMBL/GenBank/DDBJ whole genome shotgun (WGS) entry which is preliminary data.</text>
</comment>
<dbReference type="SUPFAM" id="SSF57850">
    <property type="entry name" value="RING/U-box"/>
    <property type="match status" value="1"/>
</dbReference>
<dbReference type="Pfam" id="PF05495">
    <property type="entry name" value="zf-CHY"/>
    <property type="match status" value="1"/>
</dbReference>
<feature type="domain" description="CHY-type" evidence="6">
    <location>
        <begin position="134"/>
        <end position="209"/>
    </location>
</feature>
<dbReference type="PANTHER" id="PTHR21319">
    <property type="entry name" value="RING FINGER AND CHY ZINC FINGER DOMAIN-CONTAINING PROTEIN 1"/>
    <property type="match status" value="1"/>
</dbReference>
<dbReference type="Pfam" id="PF13445">
    <property type="entry name" value="zf-RING_UBOX"/>
    <property type="match status" value="1"/>
</dbReference>
<protein>
    <recommendedName>
        <fullName evidence="10">Zinc finger family protein</fullName>
    </recommendedName>
</protein>
<dbReference type="InterPro" id="IPR027370">
    <property type="entry name" value="Znf-RING_euk"/>
</dbReference>
<feature type="domain" description="RING-type" evidence="5">
    <location>
        <begin position="276"/>
        <end position="319"/>
    </location>
</feature>
<dbReference type="SMART" id="SM00184">
    <property type="entry name" value="RING"/>
    <property type="match status" value="1"/>
</dbReference>
<dbReference type="SUPFAM" id="SSF161219">
    <property type="entry name" value="CHY zinc finger-like"/>
    <property type="match status" value="1"/>
</dbReference>
<dbReference type="FunCoup" id="A0A7J7E1P7">
    <property type="interactions" value="2816"/>
</dbReference>
<keyword evidence="9" id="KW-1185">Reference proteome</keyword>
<dbReference type="Proteomes" id="UP000593562">
    <property type="component" value="Unassembled WGS sequence"/>
</dbReference>
<evidence type="ECO:0000256" key="2">
    <source>
        <dbReference type="ARBA" id="ARBA00022771"/>
    </source>
</evidence>
<evidence type="ECO:0000313" key="8">
    <source>
        <dbReference type="EMBL" id="KAF5752226.1"/>
    </source>
</evidence>
<dbReference type="GO" id="GO:0006511">
    <property type="term" value="P:ubiquitin-dependent protein catabolic process"/>
    <property type="evidence" value="ECO:0007669"/>
    <property type="project" value="TreeGrafter"/>
</dbReference>
<dbReference type="InParanoid" id="A0A7J7E1P7"/>
<feature type="domain" description="CTCHY-type" evidence="7">
    <location>
        <begin position="211"/>
        <end position="275"/>
    </location>
</feature>
<dbReference type="GO" id="GO:0061630">
    <property type="term" value="F:ubiquitin protein ligase activity"/>
    <property type="evidence" value="ECO:0007669"/>
    <property type="project" value="TreeGrafter"/>
</dbReference>
<dbReference type="InterPro" id="IPR013083">
    <property type="entry name" value="Znf_RING/FYVE/PHD"/>
</dbReference>
<keyword evidence="1" id="KW-0479">Metal-binding</keyword>
<sequence>MPTTPQRTSHPCLYLSISIRPRLRLLSLPRQVTSHCHPPYPISLASSALWAPRISLTFNNLLTNTQQWMKLKLKLKLEVVPLNTFFRLLGFCKEKPIFPNRDTFSCASLAGLSFLCNIIFPRVMEGPANERPAFGKMGYGCDHYRRRCRIRAPCCNEVFPCRHCHNEAAGMLKNLYDRHEIDRCDVKQVICSVCDTEQPIGRVCTNCGVNMGEYFCEICKFYDDDTEKGQFHCDDCGICRVGGRENYFHCKKCGTCYSISLRDNHQCVENSMRHHCPICYEYMFDSLKDTTVMKCGHTMHSECCHEMMKRDKFCCPICSKSVIDMSKTWKRIDEEIEETVMPEEAALFLLLK</sequence>
<accession>A0A7J7E1P7</accession>
<dbReference type="GO" id="GO:0005634">
    <property type="term" value="C:nucleus"/>
    <property type="evidence" value="ECO:0007669"/>
    <property type="project" value="TreeGrafter"/>
</dbReference>